<dbReference type="Proteomes" id="UP000239757">
    <property type="component" value="Unassembled WGS sequence"/>
</dbReference>
<sequence>MEGKRNDGWESLLQNVKEFCEWYGIVIPDIDTPYFDVLKSLRQQGRQKKTMTMAHHYRVEIFIVTIDQQLQELNNIFSEQVTELLIVSAALNLKDGYK</sequence>
<protein>
    <submittedName>
        <fullName evidence="1">Uncharacterized protein</fullName>
    </submittedName>
</protein>
<organism evidence="1 2">
    <name type="scientific">Gossypium barbadense</name>
    <name type="common">Sea Island cotton</name>
    <name type="synonym">Hibiscus barbadensis</name>
    <dbReference type="NCBI Taxonomy" id="3634"/>
    <lineage>
        <taxon>Eukaryota</taxon>
        <taxon>Viridiplantae</taxon>
        <taxon>Streptophyta</taxon>
        <taxon>Embryophyta</taxon>
        <taxon>Tracheophyta</taxon>
        <taxon>Spermatophyta</taxon>
        <taxon>Magnoliopsida</taxon>
        <taxon>eudicotyledons</taxon>
        <taxon>Gunneridae</taxon>
        <taxon>Pentapetalae</taxon>
        <taxon>rosids</taxon>
        <taxon>malvids</taxon>
        <taxon>Malvales</taxon>
        <taxon>Malvaceae</taxon>
        <taxon>Malvoideae</taxon>
        <taxon>Gossypium</taxon>
    </lineage>
</organism>
<evidence type="ECO:0000313" key="2">
    <source>
        <dbReference type="Proteomes" id="UP000239757"/>
    </source>
</evidence>
<dbReference type="OrthoDB" id="6778351at2759"/>
<proteinExistence type="predicted"/>
<evidence type="ECO:0000313" key="1">
    <source>
        <dbReference type="EMBL" id="PPS13252.1"/>
    </source>
</evidence>
<gene>
    <name evidence="1" type="ORF">GOBAR_AA07383</name>
</gene>
<dbReference type="EMBL" id="KZ663373">
    <property type="protein sequence ID" value="PPS13252.1"/>
    <property type="molecule type" value="Genomic_DNA"/>
</dbReference>
<dbReference type="PANTHER" id="PTHR11697">
    <property type="entry name" value="GENERAL TRANSCRIPTION FACTOR 2-RELATED ZINC FINGER PROTEIN"/>
    <property type="match status" value="1"/>
</dbReference>
<name>A0A2P5YCB9_GOSBA</name>
<accession>A0A2P5YCB9</accession>
<dbReference type="PANTHER" id="PTHR11697:SF230">
    <property type="entry name" value="ZINC FINGER, MYM DOMAIN CONTAINING 1"/>
    <property type="match status" value="1"/>
</dbReference>
<dbReference type="AlphaFoldDB" id="A0A2P5YCB9"/>
<dbReference type="InterPro" id="IPR055298">
    <property type="entry name" value="AtLOH3-like"/>
</dbReference>
<reference evidence="1 2" key="1">
    <citation type="submission" date="2015-01" db="EMBL/GenBank/DDBJ databases">
        <title>Genome of allotetraploid Gossypium barbadense reveals genomic plasticity and fiber elongation in cotton evolution.</title>
        <authorList>
            <person name="Chen X."/>
            <person name="Liu X."/>
            <person name="Zhao B."/>
            <person name="Zheng H."/>
            <person name="Hu Y."/>
            <person name="Lu G."/>
            <person name="Yang C."/>
            <person name="Chen J."/>
            <person name="Shan C."/>
            <person name="Zhang L."/>
            <person name="Zhou Y."/>
            <person name="Wang L."/>
            <person name="Guo W."/>
            <person name="Bai Y."/>
            <person name="Ruan J."/>
            <person name="Shangguan X."/>
            <person name="Mao Y."/>
            <person name="Jiang J."/>
            <person name="Zhu Y."/>
            <person name="Lei J."/>
            <person name="Kang H."/>
            <person name="Chen S."/>
            <person name="He X."/>
            <person name="Wang R."/>
            <person name="Wang Y."/>
            <person name="Chen J."/>
            <person name="Wang L."/>
            <person name="Yu S."/>
            <person name="Wang B."/>
            <person name="Wei J."/>
            <person name="Song S."/>
            <person name="Lu X."/>
            <person name="Gao Z."/>
            <person name="Gu W."/>
            <person name="Deng X."/>
            <person name="Ma D."/>
            <person name="Wang S."/>
            <person name="Liang W."/>
            <person name="Fang L."/>
            <person name="Cai C."/>
            <person name="Zhu X."/>
            <person name="Zhou B."/>
            <person name="Zhang Y."/>
            <person name="Chen Z."/>
            <person name="Xu S."/>
            <person name="Zhu R."/>
            <person name="Wang S."/>
            <person name="Zhang T."/>
            <person name="Zhao G."/>
        </authorList>
    </citation>
    <scope>NUCLEOTIDE SEQUENCE [LARGE SCALE GENOMIC DNA]</scope>
    <source>
        <strain evidence="2">cv. Xinhai21</strain>
        <tissue evidence="1">Leaf</tissue>
    </source>
</reference>